<dbReference type="InterPro" id="IPR048287">
    <property type="entry name" value="TSPN-like_N"/>
</dbReference>
<dbReference type="SUPFAM" id="SSF49899">
    <property type="entry name" value="Concanavalin A-like lectins/glucanases"/>
    <property type="match status" value="1"/>
</dbReference>
<dbReference type="CDD" id="cd00110">
    <property type="entry name" value="LamG"/>
    <property type="match status" value="1"/>
</dbReference>
<dbReference type="Proteomes" id="UP000527355">
    <property type="component" value="Unassembled WGS sequence"/>
</dbReference>
<evidence type="ECO:0000256" key="3">
    <source>
        <dbReference type="ARBA" id="ARBA00022837"/>
    </source>
</evidence>
<dbReference type="EMBL" id="JABWUV010000003">
    <property type="protein sequence ID" value="KAF6369818.1"/>
    <property type="molecule type" value="Genomic_DNA"/>
</dbReference>
<name>A0A7J7Z6U6_MYOMY</name>
<dbReference type="AlphaFoldDB" id="A0A7J7Z6U6"/>
<dbReference type="Pfam" id="PF00093">
    <property type="entry name" value="VWC"/>
    <property type="match status" value="1"/>
</dbReference>
<dbReference type="SMART" id="SM00282">
    <property type="entry name" value="LamG"/>
    <property type="match status" value="1"/>
</dbReference>
<reference evidence="8 9" key="1">
    <citation type="journal article" date="2020" name="Nature">
        <title>Six reference-quality genomes reveal evolution of bat adaptations.</title>
        <authorList>
            <person name="Jebb D."/>
            <person name="Huang Z."/>
            <person name="Pippel M."/>
            <person name="Hughes G.M."/>
            <person name="Lavrichenko K."/>
            <person name="Devanna P."/>
            <person name="Winkler S."/>
            <person name="Jermiin L.S."/>
            <person name="Skirmuntt E.C."/>
            <person name="Katzourakis A."/>
            <person name="Burkitt-Gray L."/>
            <person name="Ray D.A."/>
            <person name="Sullivan K.A.M."/>
            <person name="Roscito J.G."/>
            <person name="Kirilenko B.M."/>
            <person name="Davalos L.M."/>
            <person name="Corthals A.P."/>
            <person name="Power M.L."/>
            <person name="Jones G."/>
            <person name="Ransome R.D."/>
            <person name="Dechmann D.K.N."/>
            <person name="Locatelli A.G."/>
            <person name="Puechmaille S.J."/>
            <person name="Fedrigo O."/>
            <person name="Jarvis E.D."/>
            <person name="Hiller M."/>
            <person name="Vernes S.C."/>
            <person name="Myers E.W."/>
            <person name="Teeling E.C."/>
        </authorList>
    </citation>
    <scope>NUCLEOTIDE SEQUENCE [LARGE SCALE GENOMIC DNA]</scope>
    <source>
        <strain evidence="8">MMyoMyo1</strain>
        <tissue evidence="8">Flight muscle</tissue>
    </source>
</reference>
<dbReference type="InterPro" id="IPR001007">
    <property type="entry name" value="VWF_dom"/>
</dbReference>
<dbReference type="Pfam" id="PF02210">
    <property type="entry name" value="Laminin_G_2"/>
    <property type="match status" value="1"/>
</dbReference>
<proteinExistence type="predicted"/>
<keyword evidence="2" id="KW-0677">Repeat</keyword>
<feature type="coiled-coil region" evidence="5">
    <location>
        <begin position="241"/>
        <end position="268"/>
    </location>
</feature>
<evidence type="ECO:0000259" key="7">
    <source>
        <dbReference type="PROSITE" id="PS50184"/>
    </source>
</evidence>
<dbReference type="InterPro" id="IPR001791">
    <property type="entry name" value="Laminin_G"/>
</dbReference>
<dbReference type="GO" id="GO:0005615">
    <property type="term" value="C:extracellular space"/>
    <property type="evidence" value="ECO:0007669"/>
    <property type="project" value="TreeGrafter"/>
</dbReference>
<dbReference type="SMART" id="SM00210">
    <property type="entry name" value="TSPN"/>
    <property type="match status" value="1"/>
</dbReference>
<evidence type="ECO:0000313" key="9">
    <source>
        <dbReference type="Proteomes" id="UP000527355"/>
    </source>
</evidence>
<feature type="signal peptide" evidence="6">
    <location>
        <begin position="1"/>
        <end position="21"/>
    </location>
</feature>
<comment type="caution">
    <text evidence="8">The sequence shown here is derived from an EMBL/GenBank/DDBJ whole genome shotgun (WGS) entry which is preliminary data.</text>
</comment>
<evidence type="ECO:0000256" key="4">
    <source>
        <dbReference type="ARBA" id="ARBA00023180"/>
    </source>
</evidence>
<dbReference type="FunFam" id="2.60.120.200:FF:000015">
    <property type="entry name" value="protein kinase C-binding protein NELL1"/>
    <property type="match status" value="1"/>
</dbReference>
<keyword evidence="9" id="KW-1185">Reference proteome</keyword>
<evidence type="ECO:0000256" key="5">
    <source>
        <dbReference type="SAM" id="Coils"/>
    </source>
</evidence>
<evidence type="ECO:0000256" key="1">
    <source>
        <dbReference type="ARBA" id="ARBA00022729"/>
    </source>
</evidence>
<dbReference type="PANTHER" id="PTHR24042:SF0">
    <property type="entry name" value="PROTEIN KINASE C-BINDING PROTEIN NELL2"/>
    <property type="match status" value="1"/>
</dbReference>
<evidence type="ECO:0000256" key="6">
    <source>
        <dbReference type="SAM" id="SignalP"/>
    </source>
</evidence>
<organism evidence="8 9">
    <name type="scientific">Myotis myotis</name>
    <name type="common">Greater mouse-eared bat</name>
    <name type="synonym">Vespertilio myotis</name>
    <dbReference type="NCBI Taxonomy" id="51298"/>
    <lineage>
        <taxon>Eukaryota</taxon>
        <taxon>Metazoa</taxon>
        <taxon>Chordata</taxon>
        <taxon>Craniata</taxon>
        <taxon>Vertebrata</taxon>
        <taxon>Euteleostomi</taxon>
        <taxon>Mammalia</taxon>
        <taxon>Eutheria</taxon>
        <taxon>Laurasiatheria</taxon>
        <taxon>Chiroptera</taxon>
        <taxon>Yangochiroptera</taxon>
        <taxon>Vespertilionidae</taxon>
        <taxon>Myotis</taxon>
    </lineage>
</organism>
<dbReference type="SUPFAM" id="SSF57603">
    <property type="entry name" value="FnI-like domain"/>
    <property type="match status" value="1"/>
</dbReference>
<dbReference type="VEuPathDB" id="HostDB:GeneID_118651900"/>
<dbReference type="SMART" id="SM00214">
    <property type="entry name" value="VWC"/>
    <property type="match status" value="1"/>
</dbReference>
<evidence type="ECO:0000313" key="8">
    <source>
        <dbReference type="EMBL" id="KAF6369818.1"/>
    </source>
</evidence>
<dbReference type="PROSITE" id="PS01208">
    <property type="entry name" value="VWFC_1"/>
    <property type="match status" value="1"/>
</dbReference>
<keyword evidence="1 6" id="KW-0732">Signal</keyword>
<dbReference type="GO" id="GO:0005080">
    <property type="term" value="F:protein kinase C binding"/>
    <property type="evidence" value="ECO:0007669"/>
    <property type="project" value="TreeGrafter"/>
</dbReference>
<dbReference type="GO" id="GO:0005737">
    <property type="term" value="C:cytoplasm"/>
    <property type="evidence" value="ECO:0007669"/>
    <property type="project" value="TreeGrafter"/>
</dbReference>
<accession>A0A7J7Z6U6</accession>
<dbReference type="Gene3D" id="6.20.200.20">
    <property type="match status" value="1"/>
</dbReference>
<dbReference type="Gene3D" id="2.60.120.200">
    <property type="match status" value="1"/>
</dbReference>
<dbReference type="PANTHER" id="PTHR24042">
    <property type="entry name" value="NEL HOMOLOG"/>
    <property type="match status" value="1"/>
</dbReference>
<keyword evidence="3" id="KW-0106">Calcium</keyword>
<dbReference type="InterPro" id="IPR051586">
    <property type="entry name" value="PKC-binding_NELL"/>
</dbReference>
<evidence type="ECO:0000256" key="2">
    <source>
        <dbReference type="ARBA" id="ARBA00022737"/>
    </source>
</evidence>
<keyword evidence="5" id="KW-0175">Coiled coil</keyword>
<dbReference type="InterPro" id="IPR013320">
    <property type="entry name" value="ConA-like_dom_sf"/>
</dbReference>
<gene>
    <name evidence="8" type="ORF">mMyoMyo1_013836</name>
</gene>
<feature type="domain" description="VWFC" evidence="7">
    <location>
        <begin position="272"/>
        <end position="331"/>
    </location>
</feature>
<dbReference type="PROSITE" id="PS50184">
    <property type="entry name" value="VWFC_2"/>
    <property type="match status" value="1"/>
</dbReference>
<feature type="chain" id="PRO_5029629389" evidence="6">
    <location>
        <begin position="22"/>
        <end position="345"/>
    </location>
</feature>
<sequence>MESRVLLRTFCLILGLGAVWGLGVDPSLQIDVLTELELGESTTGVRQVPGLHNGTKAFLFQDTPRSIKASTATADQFLRKLRNKHEFTILVTLKQTHLNSGVILSIHHLDHRYLELESSGHRNEIRLHYRSGSYRPHTEVFPYILADDKWHKLSLAISASHLTLHIDCNKIYERVVEKPSTDLPVGTTFWLGQRNNAHGYFKGIMQDVQLLVMPQGFIVQCPDLNRTCPTCNDFHGLVQKIMELQDILAKTSAKLSRAEQRMNRLDQCYCERTCTMKGTTYREFESWTDGCKNCTCLNGTIQCETLTCPNPDCPLKSALAYVDGKCCKECKCEHNFYDEYFLWQK</sequence>
<keyword evidence="4" id="KW-0325">Glycoprotein</keyword>
<protein>
    <submittedName>
        <fullName evidence="8">Neural EGFL like 2</fullName>
    </submittedName>
</protein>
<dbReference type="GO" id="GO:0008201">
    <property type="term" value="F:heparin binding"/>
    <property type="evidence" value="ECO:0007669"/>
    <property type="project" value="TreeGrafter"/>
</dbReference>